<dbReference type="EMBL" id="JJMU01000024">
    <property type="protein sequence ID" value="KGE14558.1"/>
    <property type="molecule type" value="Genomic_DNA"/>
</dbReference>
<name>A0A0B8T4E9_9SPHI</name>
<sequence length="39" mass="4583">MELSKKYNNCRSDTSAAKSPYYIETLANSYNRKISYKPF</sequence>
<protein>
    <submittedName>
        <fullName evidence="1">Uncharacterized protein</fullName>
    </submittedName>
</protein>
<organism evidence="1 2">
    <name type="scientific">Sphingobacterium deserti</name>
    <dbReference type="NCBI Taxonomy" id="1229276"/>
    <lineage>
        <taxon>Bacteria</taxon>
        <taxon>Pseudomonadati</taxon>
        <taxon>Bacteroidota</taxon>
        <taxon>Sphingobacteriia</taxon>
        <taxon>Sphingobacteriales</taxon>
        <taxon>Sphingobacteriaceae</taxon>
        <taxon>Sphingobacterium</taxon>
    </lineage>
</organism>
<reference evidence="2" key="1">
    <citation type="submission" date="2014-04" db="EMBL/GenBank/DDBJ databases">
        <title>Whole-Genome optical mapping and complete genome sequence of Sphingobacterium deserti sp. nov., a new spaces isolated from desert in the west of China.</title>
        <authorList>
            <person name="Teng C."/>
            <person name="Zhou Z."/>
            <person name="Li X."/>
            <person name="Chen M."/>
            <person name="Lin M."/>
            <person name="Wang L."/>
            <person name="Su S."/>
            <person name="Zhang C."/>
            <person name="Zhang W."/>
        </authorList>
    </citation>
    <scope>NUCLEOTIDE SEQUENCE [LARGE SCALE GENOMIC DNA]</scope>
    <source>
        <strain evidence="2">ACCC05744</strain>
    </source>
</reference>
<evidence type="ECO:0000313" key="2">
    <source>
        <dbReference type="Proteomes" id="UP000031802"/>
    </source>
</evidence>
<reference evidence="1 2" key="2">
    <citation type="journal article" date="2015" name="PLoS ONE">
        <title>Whole-Genome Optical Mapping and Finished Genome Sequence of Sphingobacterium deserti sp. nov., a New Species Isolated from the Western Desert of China.</title>
        <authorList>
            <person name="Teng C."/>
            <person name="Zhou Z."/>
            <person name="Molnar I."/>
            <person name="Li X."/>
            <person name="Tang R."/>
            <person name="Chen M."/>
            <person name="Wang L."/>
            <person name="Su S."/>
            <person name="Zhang W."/>
            <person name="Lin M."/>
        </authorList>
    </citation>
    <scope>NUCLEOTIDE SEQUENCE [LARGE SCALE GENOMIC DNA]</scope>
    <source>
        <strain evidence="2">ACCC05744</strain>
    </source>
</reference>
<keyword evidence="2" id="KW-1185">Reference proteome</keyword>
<dbReference type="STRING" id="1229276.DI53_1587"/>
<proteinExistence type="predicted"/>
<accession>A0A0B8T4E9</accession>
<comment type="caution">
    <text evidence="1">The sequence shown here is derived from an EMBL/GenBank/DDBJ whole genome shotgun (WGS) entry which is preliminary data.</text>
</comment>
<dbReference type="Proteomes" id="UP000031802">
    <property type="component" value="Unassembled WGS sequence"/>
</dbReference>
<gene>
    <name evidence="1" type="ORF">DI53_1587</name>
</gene>
<evidence type="ECO:0000313" key="1">
    <source>
        <dbReference type="EMBL" id="KGE14558.1"/>
    </source>
</evidence>
<dbReference type="AlphaFoldDB" id="A0A0B8T4E9"/>